<organism evidence="5 6">
    <name type="scientific">Cylindrotheca closterium</name>
    <dbReference type="NCBI Taxonomy" id="2856"/>
    <lineage>
        <taxon>Eukaryota</taxon>
        <taxon>Sar</taxon>
        <taxon>Stramenopiles</taxon>
        <taxon>Ochrophyta</taxon>
        <taxon>Bacillariophyta</taxon>
        <taxon>Bacillariophyceae</taxon>
        <taxon>Bacillariophycidae</taxon>
        <taxon>Bacillariales</taxon>
        <taxon>Bacillariaceae</taxon>
        <taxon>Cylindrotheca</taxon>
    </lineage>
</organism>
<evidence type="ECO:0000313" key="6">
    <source>
        <dbReference type="Proteomes" id="UP001295423"/>
    </source>
</evidence>
<name>A0AAD2PUS8_9STRA</name>
<dbReference type="InterPro" id="IPR011989">
    <property type="entry name" value="ARM-like"/>
</dbReference>
<evidence type="ECO:0000256" key="3">
    <source>
        <dbReference type="SAM" id="MobiDB-lite"/>
    </source>
</evidence>
<accession>A0AAD2PUS8</accession>
<dbReference type="InterPro" id="IPR021133">
    <property type="entry name" value="HEAT_type_2"/>
</dbReference>
<dbReference type="InterPro" id="IPR057546">
    <property type="entry name" value="HEAT_GCN1"/>
</dbReference>
<sequence>MTTEGEGSAILELVHELASSRLDCIPVQKRNNLIKDAASSLAESESDREAFSKSGCIGCSTKNGYIRIAQLYQVSIANESQNDIRIRLCKNLCELLKNASDPALLEDVKSKLPLEELSGIFSEIAKENAIPAVAFTTPTWDTFISSSMSDPVATSPDMALCRSALKTMDAEAWEKTVAPALLLKIKAKPETVLDLAQGLFENVSSDVLTQSSIIVKEGVSTLVKYVRSPKEIVRYPVAKILKRLAIAAVEANSGSHANALLADVSKSVADPQTLTQAYQRQTAYEILKEAGAIIGSRKIAVKSEMASTVMTSICAALKKEAKSADDIRTVGVEALLQWMVIGKRNGEPKGYEAALTFIRTPAVSKEAADAPIILGAMVTTLDQDILESIVVDLFNDANFVKGLESFIEAANKKHASGSSIPQVAGLLAIYLSLVNAVASNSQTLAPAVEKAVAAASSVVEKTSFVFGVATTNSIAGDAVVGCIVPRIITLYLKFRFTTQGNVGKIKSNSGFISALACSILNPSTAGGQNPTTSTMSTVETVLGYQSVSQFLVEAVFVEANRVSLQSKELKRSLYLFRQASDMEKDDAVKGKCSSTGSLLGMDANAVRHIARLFVTKTLEPKQLAMAMVLMHTGSSLRVAGKQRTCLLKHVTNLLKDLPQDFATKDDAFAVMGSLISELASRVNSNDEDISEVVQSATRSLIVSLGAIASNYSHGVDDPEDDEMKPYVLASKLCINEIAPRLSKEVEKLESEIEAWTPMDIKLHKSKAGTLVAENDAPATETKINKGRMTEEEQWEMQMKKEMEAKKNVGKDSAPTSAEDKKKIKEQDERRKSIAATVATFNRTFDAIQSLLVSDIEIGNACLPLISKHVLKLAVSNSPGSTNISEIKEKCFAALIALAGCVYEIQEEFAPMLAMALTTSYRQVSSPSKSKESAMAIAPLPSPCEPAAVTIFEMDEFQEELSGASFAFLFPVVQAALMGPRTTPGCEGAVRVLERHTVLLTGEYQDPHVLPLRADMAASVLELLKHDRSQAFVDPSPSDVLVACYQTGDEENAPKLSVGELGVLLDERGALGSTNCRLGAMVALGSIATNQLSVVKANPLVESRIWLNCFDENDSVKTEARKTWSILKGSGTDELSPPSAMYSIPLLPLLNSENKSIAKAAAAAFAAGMSAHPGSVEKNLEKLFATYIDSCPRLGSDSTDAPETKKVAAPAPAKKKAMGVPASLKKKTVKKSALQVASIGQPKRKKKTATQSALLKPKAERTLDQATLVNQFKTGPVEVPAEKDSPEKVAARLGVLSALASLPTANVTIEIGTLSFLTSFLMAFGIADGDEEVKGISRNSLRDVIATFGASDEAIAFLLPSLDEILKTGNANTTSLDKLPLDRLPSGGPASDRRKEGAVVALGSVAIHMKGPDNASKIDATIDMLLQSLKTPNEGVQTSVADALTKLMKKGNTQSRVETILDDLVKDCLEGDSSDTRRGAAYGIAAAVKGSGIASLKKYNIVSRLEEACSSGSATNKEGSLFAIEKLCTRLGLLFEPYVIVLLPSLLKSFSDNSDFVRKAASHTVGTIMSKLSAHGVKLVMPAVLTAFNDSAWRTKQASIHMLGSMCHLAPKQLASALPNVVPRLIEAFADTHPKVKGSAEEALDEISTVIRNPEISSISSILLKALTDPSDGTLSALEALIETEFLHAIDAPSLALIVPILHRGLRDRTATTKRYGALITGNICTMINDPRDFIPYLPTLVPDLQAILLDPIPDVRSISAKAFGSLTRGLGEDTLTGLRPWLLEKLQAEDVSPAERSGAAQGLTEVLIASGTEVVESVVLDDILPLQSHPSACTREGVLWMLTFLPPALGQNFTSLLDDCLPTLISGLSDESEQVREIGMRAGRVMIRSHGRVHFRKILPILSNGMTDLDYRIRLSSLMLLGDLLSLIGGTTVLRTDGDTQDDIRKAERAQAQLTLTLGIETRNKVLGDVYLARNDSAIAVRQTAIQVWKTVVSVTGRILKQILPVLVSRVVSDLASGDAEKTETAGKCLGDIVAKLGDSVLPQIIPVLRNSLDEGDTFTRRGVCVGLSEVIRSSTKDQILRFLDIIVKAVQDAICDDDEGVREMAASSFQNLYVLVGSRAMDEVVPSLIVALESNDDDEERRVRALNGLTGILSIRSKEILPYIIPRLIEKPITSNHARALASVASVTGDTIYYHFKTIIPSLILDLADLSDGDADRENEVRTSARALCGNSVESGVNWLIGEIVTKCSSDKAAIRRECCWMLGVVIEERADRKDFYEQIPIILRELVARLNDDNAEVLKVVQKTFSALSKQVAAEELVNHVEFMRNQIASLVSDARRRKGGVGDGEFLLPGFNIPKGLEPLLPIFQRGILYGTPSVREASAAGLGEVISLTATKFLAGPLIIKMTGPLLRIVGDRNPSNVKIAILKTLGLILNKGGPALRAFVPQFQTTFVKALADPSRQVRMEAIGALGLLMPLSTRVDPLLKELVAGSLGKSSNSDAVGVVAVQAATLEALAVVLRKGGKKAKLPDSISSALQASQELIEHTEETVRDAAAKVFGVACENLGAETTTEVVRDSLLGDAESGDVRHGKVCAIRRVLSEPVGAKLDGGIQGKLKNQVLEYMKDDKATVRNAGCIAIGAVIARSPDSSATLEEIKPELLAIMGNSKEKLETHQAIAGGLCLALVLSEAENKIDFFGLDLVNASLKLAMSGAQRVQFAFNDVLYLALNVAQGQEGLDYFSSIAMFESTKQMKSVYSKVLLKIKEVTVLDN</sequence>
<dbReference type="PROSITE" id="PS50077">
    <property type="entry name" value="HEAT_REPEAT"/>
    <property type="match status" value="4"/>
</dbReference>
<dbReference type="Pfam" id="PF24987">
    <property type="entry name" value="HEAT_EF3_N"/>
    <property type="match status" value="1"/>
</dbReference>
<keyword evidence="6" id="KW-1185">Reference proteome</keyword>
<feature type="repeat" description="HEAT" evidence="2">
    <location>
        <begin position="1541"/>
        <end position="1577"/>
    </location>
</feature>
<keyword evidence="1" id="KW-0677">Repeat</keyword>
<dbReference type="InterPro" id="IPR016024">
    <property type="entry name" value="ARM-type_fold"/>
</dbReference>
<reference evidence="5" key="1">
    <citation type="submission" date="2023-08" db="EMBL/GenBank/DDBJ databases">
        <authorList>
            <person name="Audoor S."/>
            <person name="Bilcke G."/>
        </authorList>
    </citation>
    <scope>NUCLEOTIDE SEQUENCE</scope>
</reference>
<feature type="repeat" description="HEAT" evidence="2">
    <location>
        <begin position="1898"/>
        <end position="1936"/>
    </location>
</feature>
<comment type="caution">
    <text evidence="5">The sequence shown here is derived from an EMBL/GenBank/DDBJ whole genome shotgun (WGS) entry which is preliminary data.</text>
</comment>
<dbReference type="Proteomes" id="UP001295423">
    <property type="component" value="Unassembled WGS sequence"/>
</dbReference>
<feature type="repeat" description="HEAT" evidence="2">
    <location>
        <begin position="1620"/>
        <end position="1657"/>
    </location>
</feature>
<dbReference type="EMBL" id="CAKOGP040001803">
    <property type="protein sequence ID" value="CAJ1952348.1"/>
    <property type="molecule type" value="Genomic_DNA"/>
</dbReference>
<evidence type="ECO:0000313" key="5">
    <source>
        <dbReference type="EMBL" id="CAJ1952348.1"/>
    </source>
</evidence>
<feature type="region of interest" description="Disordered" evidence="3">
    <location>
        <begin position="1195"/>
        <end position="1221"/>
    </location>
</feature>
<dbReference type="PANTHER" id="PTHR23346:SF7">
    <property type="entry name" value="STALLED RIBOSOME SENSOR GCN1"/>
    <property type="match status" value="1"/>
</dbReference>
<feature type="region of interest" description="Disordered" evidence="3">
    <location>
        <begin position="803"/>
        <end position="828"/>
    </location>
</feature>
<dbReference type="Pfam" id="PF24984">
    <property type="entry name" value="HEAT_EF3_GNC1"/>
    <property type="match status" value="1"/>
</dbReference>
<feature type="repeat" description="HEAT" evidence="2">
    <location>
        <begin position="1740"/>
        <end position="1778"/>
    </location>
</feature>
<feature type="domain" description="TOG" evidence="4">
    <location>
        <begin position="2349"/>
        <end position="2591"/>
    </location>
</feature>
<dbReference type="Pfam" id="PF23271">
    <property type="entry name" value="HEAT_GCN1"/>
    <property type="match status" value="2"/>
</dbReference>
<dbReference type="GO" id="GO:0019887">
    <property type="term" value="F:protein kinase regulator activity"/>
    <property type="evidence" value="ECO:0007669"/>
    <property type="project" value="TreeGrafter"/>
</dbReference>
<evidence type="ECO:0000256" key="1">
    <source>
        <dbReference type="ARBA" id="ARBA00022737"/>
    </source>
</evidence>
<dbReference type="Pfam" id="PF25801">
    <property type="entry name" value="HEAT_GCN1_C_2"/>
    <property type="match status" value="1"/>
</dbReference>
<dbReference type="GO" id="GO:0005829">
    <property type="term" value="C:cytosol"/>
    <property type="evidence" value="ECO:0007669"/>
    <property type="project" value="TreeGrafter"/>
</dbReference>
<evidence type="ECO:0000259" key="4">
    <source>
        <dbReference type="SMART" id="SM01349"/>
    </source>
</evidence>
<dbReference type="PANTHER" id="PTHR23346">
    <property type="entry name" value="TRANSLATIONAL ACTIVATOR GCN1-RELATED"/>
    <property type="match status" value="1"/>
</dbReference>
<gene>
    <name evidence="5" type="ORF">CYCCA115_LOCUS13507</name>
</gene>
<feature type="compositionally biased region" description="Basic and acidic residues" evidence="3">
    <location>
        <begin position="817"/>
        <end position="828"/>
    </location>
</feature>
<proteinExistence type="predicted"/>
<feature type="domain" description="TOG" evidence="4">
    <location>
        <begin position="1449"/>
        <end position="1680"/>
    </location>
</feature>
<dbReference type="SUPFAM" id="SSF48371">
    <property type="entry name" value="ARM repeat"/>
    <property type="match status" value="5"/>
</dbReference>
<dbReference type="GO" id="GO:0034198">
    <property type="term" value="P:cellular response to amino acid starvation"/>
    <property type="evidence" value="ECO:0007669"/>
    <property type="project" value="TreeGrafter"/>
</dbReference>
<protein>
    <recommendedName>
        <fullName evidence="4">TOG domain-containing protein</fullName>
    </recommendedName>
</protein>
<dbReference type="GO" id="GO:0006417">
    <property type="term" value="P:regulation of translation"/>
    <property type="evidence" value="ECO:0007669"/>
    <property type="project" value="TreeGrafter"/>
</dbReference>
<dbReference type="Gene3D" id="1.25.10.10">
    <property type="entry name" value="Leucine-rich Repeat Variant"/>
    <property type="match status" value="5"/>
</dbReference>
<evidence type="ECO:0000256" key="2">
    <source>
        <dbReference type="PROSITE-ProRule" id="PRU00103"/>
    </source>
</evidence>
<dbReference type="InterPro" id="IPR034085">
    <property type="entry name" value="TOG"/>
</dbReference>
<dbReference type="SMART" id="SM01349">
    <property type="entry name" value="TOG"/>
    <property type="match status" value="2"/>
</dbReference>